<proteinExistence type="predicted"/>
<reference evidence="2" key="1">
    <citation type="submission" date="2016-10" db="EMBL/GenBank/DDBJ databases">
        <authorList>
            <person name="Varghese N."/>
            <person name="Submissions S."/>
        </authorList>
    </citation>
    <scope>NUCLEOTIDE SEQUENCE [LARGE SCALE GENOMIC DNA]</scope>
    <source>
        <strain evidence="2">CGMCC 1.10121</strain>
    </source>
</reference>
<name>A0A1H8WG60_9EURY</name>
<dbReference type="AlphaFoldDB" id="A0A1H8WG60"/>
<keyword evidence="2" id="KW-1185">Reference proteome</keyword>
<dbReference type="EMBL" id="FODV01000029">
    <property type="protein sequence ID" value="SEP26417.1"/>
    <property type="molecule type" value="Genomic_DNA"/>
</dbReference>
<evidence type="ECO:0000313" key="2">
    <source>
        <dbReference type="Proteomes" id="UP000199126"/>
    </source>
</evidence>
<evidence type="ECO:0000313" key="1">
    <source>
        <dbReference type="EMBL" id="SEP26417.1"/>
    </source>
</evidence>
<gene>
    <name evidence="1" type="ORF">SAMN04487948_1297</name>
</gene>
<protein>
    <submittedName>
        <fullName evidence="1">Uncharacterized protein</fullName>
    </submittedName>
</protein>
<accession>A0A1H8WG60</accession>
<sequence>MTSDGTSYELVVLSDPTGRTEAIDPRIDVNPFRTEESECYGLEVLTDEKSEEEESTKKD</sequence>
<dbReference type="Proteomes" id="UP000199126">
    <property type="component" value="Unassembled WGS sequence"/>
</dbReference>
<organism evidence="1 2">
    <name type="scientific">Halogranum amylolyticum</name>
    <dbReference type="NCBI Taxonomy" id="660520"/>
    <lineage>
        <taxon>Archaea</taxon>
        <taxon>Methanobacteriati</taxon>
        <taxon>Methanobacteriota</taxon>
        <taxon>Stenosarchaea group</taxon>
        <taxon>Halobacteria</taxon>
        <taxon>Halobacteriales</taxon>
        <taxon>Haloferacaceae</taxon>
    </lineage>
</organism>